<protein>
    <submittedName>
        <fullName evidence="1">Uncharacterized protein</fullName>
    </submittedName>
</protein>
<accession>A0AAD6WVC2</accession>
<dbReference type="AlphaFoldDB" id="A0AAD6WVC2"/>
<keyword evidence="2" id="KW-1185">Reference proteome</keyword>
<feature type="non-terminal residue" evidence="1">
    <location>
        <position position="1"/>
    </location>
</feature>
<reference evidence="1" key="1">
    <citation type="submission" date="2023-03" db="EMBL/GenBank/DDBJ databases">
        <title>Massive genome expansion in bonnet fungi (Mycena s.s.) driven by repeated elements and novel gene families across ecological guilds.</title>
        <authorList>
            <consortium name="Lawrence Berkeley National Laboratory"/>
            <person name="Harder C.B."/>
            <person name="Miyauchi S."/>
            <person name="Viragh M."/>
            <person name="Kuo A."/>
            <person name="Thoen E."/>
            <person name="Andreopoulos B."/>
            <person name="Lu D."/>
            <person name="Skrede I."/>
            <person name="Drula E."/>
            <person name="Henrissat B."/>
            <person name="Morin E."/>
            <person name="Kohler A."/>
            <person name="Barry K."/>
            <person name="LaButti K."/>
            <person name="Morin E."/>
            <person name="Salamov A."/>
            <person name="Lipzen A."/>
            <person name="Mereny Z."/>
            <person name="Hegedus B."/>
            <person name="Baldrian P."/>
            <person name="Stursova M."/>
            <person name="Weitz H."/>
            <person name="Taylor A."/>
            <person name="Grigoriev I.V."/>
            <person name="Nagy L.G."/>
            <person name="Martin F."/>
            <person name="Kauserud H."/>
        </authorList>
    </citation>
    <scope>NUCLEOTIDE SEQUENCE</scope>
    <source>
        <strain evidence="1">CBHHK200</strain>
    </source>
</reference>
<proteinExistence type="predicted"/>
<organism evidence="1 2">
    <name type="scientific">Mycena alexandri</name>
    <dbReference type="NCBI Taxonomy" id="1745969"/>
    <lineage>
        <taxon>Eukaryota</taxon>
        <taxon>Fungi</taxon>
        <taxon>Dikarya</taxon>
        <taxon>Basidiomycota</taxon>
        <taxon>Agaricomycotina</taxon>
        <taxon>Agaricomycetes</taxon>
        <taxon>Agaricomycetidae</taxon>
        <taxon>Agaricales</taxon>
        <taxon>Marasmiineae</taxon>
        <taxon>Mycenaceae</taxon>
        <taxon>Mycena</taxon>
    </lineage>
</organism>
<name>A0AAD6WVC2_9AGAR</name>
<gene>
    <name evidence="1" type="ORF">C8F04DRAFT_873569</name>
</gene>
<evidence type="ECO:0000313" key="1">
    <source>
        <dbReference type="EMBL" id="KAJ7026602.1"/>
    </source>
</evidence>
<feature type="non-terminal residue" evidence="1">
    <location>
        <position position="77"/>
    </location>
</feature>
<comment type="caution">
    <text evidence="1">The sequence shown here is derived from an EMBL/GenBank/DDBJ whole genome shotgun (WGS) entry which is preliminary data.</text>
</comment>
<sequence>YWVSLQPAQRVYIDGALSKPDEADWEDLAKLNGKNGLMHIMATLLWWGDYVGDGEDVFQYNDWTRAVEDVTWVLRQL</sequence>
<evidence type="ECO:0000313" key="2">
    <source>
        <dbReference type="Proteomes" id="UP001218188"/>
    </source>
</evidence>
<dbReference type="Proteomes" id="UP001218188">
    <property type="component" value="Unassembled WGS sequence"/>
</dbReference>
<dbReference type="EMBL" id="JARJCM010000136">
    <property type="protein sequence ID" value="KAJ7026602.1"/>
    <property type="molecule type" value="Genomic_DNA"/>
</dbReference>